<accession>A0A1H5QJ72</accession>
<dbReference type="InterPro" id="IPR017927">
    <property type="entry name" value="FAD-bd_FR_type"/>
</dbReference>
<keyword evidence="3" id="KW-1185">Reference proteome</keyword>
<dbReference type="Proteomes" id="UP000198878">
    <property type="component" value="Unassembled WGS sequence"/>
</dbReference>
<dbReference type="EMBL" id="FNUJ01000002">
    <property type="protein sequence ID" value="SEF25237.1"/>
    <property type="molecule type" value="Genomic_DNA"/>
</dbReference>
<name>A0A1H5QJ72_9PSEU</name>
<dbReference type="InterPro" id="IPR039261">
    <property type="entry name" value="FNR_nucleotide-bd"/>
</dbReference>
<reference evidence="3" key="1">
    <citation type="submission" date="2016-10" db="EMBL/GenBank/DDBJ databases">
        <authorList>
            <person name="Varghese N."/>
            <person name="Submissions S."/>
        </authorList>
    </citation>
    <scope>NUCLEOTIDE SEQUENCE [LARGE SCALE GENOMIC DNA]</scope>
    <source>
        <strain evidence="3">DSM 44654</strain>
    </source>
</reference>
<sequence length="265" mass="28867">MIPKVRRPASRRMITLQVLSNTAPSPAFRTVTLGGAALEDLDVVGDDQAVRLFFPREGQEALRMPTRNHEGWMAEVLMMPKSRRPWVRNYTIRRARPGEIDIEFALHDGDAPAASWARRARPGDPAGVFDLGGSYLPPSGVAWQLLAGDESALPAILAILEGAASDLVAEVFLEVPSTADVRAVEAPAGVRVHWLPRDEPGRRPGTLALKAIEAAELPEGRAYTWVAGESALATGVRRHLVRERGRPKADIAFLGYWRHGRAAPG</sequence>
<dbReference type="Gene3D" id="3.40.50.80">
    <property type="entry name" value="Nucleotide-binding domain of ferredoxin-NADP reductase (FNR) module"/>
    <property type="match status" value="1"/>
</dbReference>
<dbReference type="GO" id="GO:0016491">
    <property type="term" value="F:oxidoreductase activity"/>
    <property type="evidence" value="ECO:0007669"/>
    <property type="project" value="InterPro"/>
</dbReference>
<dbReference type="PANTHER" id="PTHR30157">
    <property type="entry name" value="FERRIC REDUCTASE, NADPH-DEPENDENT"/>
    <property type="match status" value="1"/>
</dbReference>
<proteinExistence type="predicted"/>
<organism evidence="2 3">
    <name type="scientific">Amycolatopsis pretoriensis</name>
    <dbReference type="NCBI Taxonomy" id="218821"/>
    <lineage>
        <taxon>Bacteria</taxon>
        <taxon>Bacillati</taxon>
        <taxon>Actinomycetota</taxon>
        <taxon>Actinomycetes</taxon>
        <taxon>Pseudonocardiales</taxon>
        <taxon>Pseudonocardiaceae</taxon>
        <taxon>Amycolatopsis</taxon>
    </lineage>
</organism>
<dbReference type="RefSeq" id="WP_086675645.1">
    <property type="nucleotide sequence ID" value="NZ_FNUJ01000002.1"/>
</dbReference>
<dbReference type="AlphaFoldDB" id="A0A1H5QJ72"/>
<dbReference type="InterPro" id="IPR007037">
    <property type="entry name" value="SIP_rossman_dom"/>
</dbReference>
<gene>
    <name evidence="2" type="ORF">SAMN05421837_1021071</name>
</gene>
<evidence type="ECO:0000259" key="1">
    <source>
        <dbReference type="PROSITE" id="PS51384"/>
    </source>
</evidence>
<dbReference type="InterPro" id="IPR013113">
    <property type="entry name" value="SIP_FAD-bd"/>
</dbReference>
<feature type="domain" description="FAD-binding FR-type" evidence="1">
    <location>
        <begin position="11"/>
        <end position="138"/>
    </location>
</feature>
<dbReference type="Pfam" id="PF08021">
    <property type="entry name" value="FAD_binding_9"/>
    <property type="match status" value="1"/>
</dbReference>
<dbReference type="Gene3D" id="2.40.30.10">
    <property type="entry name" value="Translation factors"/>
    <property type="match status" value="1"/>
</dbReference>
<dbReference type="CDD" id="cd06193">
    <property type="entry name" value="siderophore_interacting"/>
    <property type="match status" value="1"/>
</dbReference>
<protein>
    <submittedName>
        <fullName evidence="2">NADPH-dependent ferric siderophore reductase, contains FAD-binding and SIP domains</fullName>
    </submittedName>
</protein>
<dbReference type="Pfam" id="PF04954">
    <property type="entry name" value="SIP"/>
    <property type="match status" value="1"/>
</dbReference>
<dbReference type="OrthoDB" id="3291337at2"/>
<dbReference type="STRING" id="218821.SAMN05421837_1021071"/>
<dbReference type="PROSITE" id="PS51384">
    <property type="entry name" value="FAD_FR"/>
    <property type="match status" value="1"/>
</dbReference>
<evidence type="ECO:0000313" key="3">
    <source>
        <dbReference type="Proteomes" id="UP000198878"/>
    </source>
</evidence>
<dbReference type="InterPro" id="IPR039374">
    <property type="entry name" value="SIP_fam"/>
</dbReference>
<dbReference type="PANTHER" id="PTHR30157:SF0">
    <property type="entry name" value="NADPH-DEPENDENT FERRIC-CHELATE REDUCTASE"/>
    <property type="match status" value="1"/>
</dbReference>
<evidence type="ECO:0000313" key="2">
    <source>
        <dbReference type="EMBL" id="SEF25237.1"/>
    </source>
</evidence>